<dbReference type="Pfam" id="PF00117">
    <property type="entry name" value="GATase"/>
    <property type="match status" value="1"/>
</dbReference>
<dbReference type="SUPFAM" id="SSF52021">
    <property type="entry name" value="Carbamoyl phosphate synthetase, small subunit N-terminal domain"/>
    <property type="match status" value="1"/>
</dbReference>
<dbReference type="AlphaFoldDB" id="A0A0R1GWS9"/>
<dbReference type="Gene3D" id="3.40.50.880">
    <property type="match status" value="1"/>
</dbReference>
<feature type="domain" description="Carbamoyl-phosphate synthase small subunit N-terminal" evidence="1">
    <location>
        <begin position="2"/>
        <end position="132"/>
    </location>
</feature>
<keyword evidence="3" id="KW-1185">Reference proteome</keyword>
<comment type="caution">
    <text evidence="2">The sequence shown here is derived from an EMBL/GenBank/DDBJ whole genome shotgun (WGS) entry which is preliminary data.</text>
</comment>
<dbReference type="Pfam" id="PF00988">
    <property type="entry name" value="CPSase_sm_chain"/>
    <property type="match status" value="1"/>
</dbReference>
<proteinExistence type="predicted"/>
<dbReference type="NCBIfam" id="NF009475">
    <property type="entry name" value="PRK12838.1"/>
    <property type="match status" value="1"/>
</dbReference>
<dbReference type="SMART" id="SM01097">
    <property type="entry name" value="CPSase_sm_chain"/>
    <property type="match status" value="1"/>
</dbReference>
<dbReference type="InterPro" id="IPR002474">
    <property type="entry name" value="CarbamoylP_synth_ssu_N"/>
</dbReference>
<organism evidence="2 3">
    <name type="scientific">Amylolactobacillus amylotrophicus DSM 20534</name>
    <dbReference type="NCBI Taxonomy" id="1423722"/>
    <lineage>
        <taxon>Bacteria</taxon>
        <taxon>Bacillati</taxon>
        <taxon>Bacillota</taxon>
        <taxon>Bacilli</taxon>
        <taxon>Lactobacillales</taxon>
        <taxon>Lactobacillaceae</taxon>
        <taxon>Amylolactobacillus</taxon>
    </lineage>
</organism>
<dbReference type="PRINTS" id="PR00099">
    <property type="entry name" value="CPSGATASE"/>
</dbReference>
<accession>A0A0R1GWS9</accession>
<dbReference type="PROSITE" id="PS51273">
    <property type="entry name" value="GATASE_TYPE_1"/>
    <property type="match status" value="1"/>
</dbReference>
<evidence type="ECO:0000313" key="3">
    <source>
        <dbReference type="Proteomes" id="UP000050909"/>
    </source>
</evidence>
<name>A0A0R1GWS9_9LACO</name>
<dbReference type="EMBL" id="AZCV01000001">
    <property type="protein sequence ID" value="KRK38527.1"/>
    <property type="molecule type" value="Genomic_DNA"/>
</dbReference>
<gene>
    <name evidence="2" type="ORF">FC62_GL000214</name>
</gene>
<dbReference type="Proteomes" id="UP000050909">
    <property type="component" value="Unassembled WGS sequence"/>
</dbReference>
<dbReference type="Gene3D" id="3.50.30.20">
    <property type="entry name" value="Carbamoyl-phosphate synthase small subunit, N-terminal domain"/>
    <property type="match status" value="1"/>
</dbReference>
<sequence>MNNRYLILEDGSSYQGIGFGAPIIATGELAVETANFGYQESLTDQTNAGRILVFTTPIIGATGISAIDYESINPSVKGIVVNDLAIKIAGSNSFQDLDQFLREKNIPGIYQIDTRNIVKKFSTLDVQKASIMDTNDQHAIDQIKALVLPKNKVQNTSTVDAYAAPNIGKTIAIIDLGLKHSLLRELSLRKINSVVLPYNVSLEEILNLRPDGIIISNGPGKLESINVDLEEIIKALQSTIPIMGIGLGYLVLSKFLNLQINDLRPNYIGSNYPVLNTSNSEIWQTAMNIQQIASVPEITDNVSFSEQFIDLHQNYLAGYIWSDKRMIGVAFNPEGSPGNFDARLIFDIFLKMME</sequence>
<dbReference type="RefSeq" id="WP_056946128.1">
    <property type="nucleotide sequence ID" value="NZ_AZCV01000001.1"/>
</dbReference>
<dbReference type="PATRIC" id="fig|1423722.3.peg.218"/>
<reference evidence="2 3" key="1">
    <citation type="journal article" date="2015" name="Genome Announc.">
        <title>Expanding the biotechnology potential of lactobacilli through comparative genomics of 213 strains and associated genera.</title>
        <authorList>
            <person name="Sun Z."/>
            <person name="Harris H.M."/>
            <person name="McCann A."/>
            <person name="Guo C."/>
            <person name="Argimon S."/>
            <person name="Zhang W."/>
            <person name="Yang X."/>
            <person name="Jeffery I.B."/>
            <person name="Cooney J.C."/>
            <person name="Kagawa T.F."/>
            <person name="Liu W."/>
            <person name="Song Y."/>
            <person name="Salvetti E."/>
            <person name="Wrobel A."/>
            <person name="Rasinkangas P."/>
            <person name="Parkhill J."/>
            <person name="Rea M.C."/>
            <person name="O'Sullivan O."/>
            <person name="Ritari J."/>
            <person name="Douillard F.P."/>
            <person name="Paul Ross R."/>
            <person name="Yang R."/>
            <person name="Briner A.E."/>
            <person name="Felis G.E."/>
            <person name="de Vos W.M."/>
            <person name="Barrangou R."/>
            <person name="Klaenhammer T.R."/>
            <person name="Caufield P.W."/>
            <person name="Cui Y."/>
            <person name="Zhang H."/>
            <person name="O'Toole P.W."/>
        </authorList>
    </citation>
    <scope>NUCLEOTIDE SEQUENCE [LARGE SCALE GENOMIC DNA]</scope>
    <source>
        <strain evidence="2 3">DSM 20534</strain>
    </source>
</reference>
<protein>
    <submittedName>
        <fullName evidence="2">Carbamoyl phosphate synthase small subunit</fullName>
    </submittedName>
</protein>
<dbReference type="InterPro" id="IPR017926">
    <property type="entry name" value="GATASE"/>
</dbReference>
<dbReference type="SUPFAM" id="SSF52317">
    <property type="entry name" value="Class I glutamine amidotransferase-like"/>
    <property type="match status" value="1"/>
</dbReference>
<dbReference type="InterPro" id="IPR036480">
    <property type="entry name" value="CarbP_synth_ssu_N_sf"/>
</dbReference>
<dbReference type="InterPro" id="IPR029062">
    <property type="entry name" value="Class_I_gatase-like"/>
</dbReference>
<evidence type="ECO:0000313" key="2">
    <source>
        <dbReference type="EMBL" id="KRK38527.1"/>
    </source>
</evidence>
<evidence type="ECO:0000259" key="1">
    <source>
        <dbReference type="SMART" id="SM01097"/>
    </source>
</evidence>